<comment type="caution">
    <text evidence="9">The sequence shown here is derived from an EMBL/GenBank/DDBJ whole genome shotgun (WGS) entry which is preliminary data.</text>
</comment>
<dbReference type="GeneID" id="78379607"/>
<dbReference type="EC" id="3.5.2.6" evidence="3 6"/>
<keyword evidence="5 6" id="KW-0046">Antibiotic resistance</keyword>
<protein>
    <recommendedName>
        <fullName evidence="3 6">Beta-lactamase</fullName>
        <ecNumber evidence="3 6">3.5.2.6</ecNumber>
    </recommendedName>
</protein>
<name>A0A085GHK3_EWIA3</name>
<evidence type="ECO:0000256" key="7">
    <source>
        <dbReference type="SAM" id="SignalP"/>
    </source>
</evidence>
<dbReference type="InterPro" id="IPR058136">
    <property type="entry name" value="AmpC"/>
</dbReference>
<keyword evidence="4 6" id="KW-0378">Hydrolase</keyword>
<organism evidence="9 10">
    <name type="scientific">Ewingella americana (strain ATCC 33852 / DSM 4580 / CCUG 14506 / JCM 5911 / LMG 7869 / NCTC 12157 / CDC 1468-78)</name>
    <dbReference type="NCBI Taxonomy" id="910964"/>
    <lineage>
        <taxon>Bacteria</taxon>
        <taxon>Pseudomonadati</taxon>
        <taxon>Pseudomonadota</taxon>
        <taxon>Gammaproteobacteria</taxon>
        <taxon>Enterobacterales</taxon>
        <taxon>Yersiniaceae</taxon>
        <taxon>Ewingella</taxon>
    </lineage>
</organism>
<dbReference type="GO" id="GO:0017001">
    <property type="term" value="P:antibiotic catabolic process"/>
    <property type="evidence" value="ECO:0007669"/>
    <property type="project" value="InterPro"/>
</dbReference>
<dbReference type="AlphaFoldDB" id="A0A085GHK3"/>
<dbReference type="NCBIfam" id="NF033085">
    <property type="entry name" value="bla_class_C"/>
    <property type="match status" value="1"/>
</dbReference>
<dbReference type="InterPro" id="IPR012338">
    <property type="entry name" value="Beta-lactam/transpept-like"/>
</dbReference>
<dbReference type="EMBL" id="JMPJ01000038">
    <property type="protein sequence ID" value="KFC83198.1"/>
    <property type="molecule type" value="Genomic_DNA"/>
</dbReference>
<evidence type="ECO:0000313" key="9">
    <source>
        <dbReference type="EMBL" id="KFC83198.1"/>
    </source>
</evidence>
<feature type="signal peptide" evidence="7">
    <location>
        <begin position="1"/>
        <end position="23"/>
    </location>
</feature>
<dbReference type="eggNOG" id="COG1680">
    <property type="taxonomic scope" value="Bacteria"/>
</dbReference>
<dbReference type="OrthoDB" id="5377431at2"/>
<dbReference type="PROSITE" id="PS00336">
    <property type="entry name" value="BETA_LACTAMASE_C"/>
    <property type="match status" value="1"/>
</dbReference>
<evidence type="ECO:0000256" key="6">
    <source>
        <dbReference type="RuleBase" id="RU361140"/>
    </source>
</evidence>
<dbReference type="GO" id="GO:0008800">
    <property type="term" value="F:beta-lactamase activity"/>
    <property type="evidence" value="ECO:0007669"/>
    <property type="project" value="UniProtKB-UniRule"/>
</dbReference>
<evidence type="ECO:0000256" key="3">
    <source>
        <dbReference type="ARBA" id="ARBA00012865"/>
    </source>
</evidence>
<dbReference type="PANTHER" id="PTHR46825:SF8">
    <property type="entry name" value="BETA-LACTAMASE-RELATED"/>
    <property type="match status" value="1"/>
</dbReference>
<dbReference type="InterPro" id="IPR050491">
    <property type="entry name" value="AmpC-like"/>
</dbReference>
<evidence type="ECO:0000256" key="2">
    <source>
        <dbReference type="ARBA" id="ARBA00007840"/>
    </source>
</evidence>
<keyword evidence="7" id="KW-0732">Signal</keyword>
<dbReference type="Proteomes" id="UP000028640">
    <property type="component" value="Unassembled WGS sequence"/>
</dbReference>
<dbReference type="SUPFAM" id="SSF56601">
    <property type="entry name" value="beta-lactamase/transpeptidase-like"/>
    <property type="match status" value="1"/>
</dbReference>
<sequence length="379" mass="42066">MKKNQMLVLALFPLTLLSASVHAATDKAEIDKIIQPLMQKYHVPGMTIAVSENGKHTFYNYGVASKQTKAPITNTTLFEIGSLSKTFTATLAAYASNQGKIDFKDPASKYLPSLKGSAFDHVSLLNLATHTSGLPLFVPDDVTNNTQLMTYYKNWQPKHPIGTYRVYSNLGIGMLGMITAQSLDIKFSDAMEKQLLPAVGMTRTYVNVPEDQMHDYAQGYNKDDKPVRVNPGPLDAESYGLKSNSLDLIRYLDANMQVKKIDDTWQKAINDTHTGYFKAGVFTQDMMWENYAYPPELKQLVTGNAAGMILDGMPTTAITPPKPGTPENWYNKTGSTGGFSTYAVFIPSRKIAVVMLANKWFPNDDRVNATYNIIQTLDK</sequence>
<comment type="similarity">
    <text evidence="2 6">Belongs to the class-C beta-lactamase family.</text>
</comment>
<feature type="domain" description="Beta-lactamase-related" evidence="8">
    <location>
        <begin position="30"/>
        <end position="376"/>
    </location>
</feature>
<evidence type="ECO:0000256" key="1">
    <source>
        <dbReference type="ARBA" id="ARBA00001526"/>
    </source>
</evidence>
<dbReference type="Pfam" id="PF00144">
    <property type="entry name" value="Beta-lactamase"/>
    <property type="match status" value="1"/>
</dbReference>
<feature type="chain" id="PRO_5001791145" description="Beta-lactamase" evidence="7">
    <location>
        <begin position="24"/>
        <end position="379"/>
    </location>
</feature>
<dbReference type="InterPro" id="IPR001586">
    <property type="entry name" value="Beta-lactam_class-C_AS"/>
</dbReference>
<evidence type="ECO:0000256" key="5">
    <source>
        <dbReference type="ARBA" id="ARBA00023251"/>
    </source>
</evidence>
<gene>
    <name evidence="9" type="ORF">GEAM_1268</name>
</gene>
<dbReference type="RefSeq" id="WP_034789621.1">
    <property type="nucleotide sequence ID" value="NZ_JMPJ01000038.1"/>
</dbReference>
<dbReference type="STRING" id="910964.GEAM_1268"/>
<dbReference type="InterPro" id="IPR001466">
    <property type="entry name" value="Beta-lactam-related"/>
</dbReference>
<dbReference type="Gene3D" id="3.40.710.10">
    <property type="entry name" value="DD-peptidase/beta-lactamase superfamily"/>
    <property type="match status" value="1"/>
</dbReference>
<dbReference type="GO" id="GO:0046677">
    <property type="term" value="P:response to antibiotic"/>
    <property type="evidence" value="ECO:0007669"/>
    <property type="project" value="UniProtKB-UniRule"/>
</dbReference>
<proteinExistence type="inferred from homology"/>
<evidence type="ECO:0000313" key="10">
    <source>
        <dbReference type="Proteomes" id="UP000028640"/>
    </source>
</evidence>
<dbReference type="PANTHER" id="PTHR46825">
    <property type="entry name" value="D-ALANYL-D-ALANINE-CARBOXYPEPTIDASE/ENDOPEPTIDASE AMPH"/>
    <property type="match status" value="1"/>
</dbReference>
<keyword evidence="10" id="KW-1185">Reference proteome</keyword>
<reference evidence="9 10" key="1">
    <citation type="submission" date="2014-05" db="EMBL/GenBank/DDBJ databases">
        <title>ATOL: Assembling a taxonomically balanced genome-scale reconstruction of the evolutionary history of the Enterobacteriaceae.</title>
        <authorList>
            <person name="Plunkett G.III."/>
            <person name="Neeno-Eckwall E.C."/>
            <person name="Glasner J.D."/>
            <person name="Perna N.T."/>
        </authorList>
    </citation>
    <scope>NUCLEOTIDE SEQUENCE [LARGE SCALE GENOMIC DNA]</scope>
    <source>
        <strain evidence="9 10">ATCC 33852</strain>
    </source>
</reference>
<dbReference type="GO" id="GO:0030288">
    <property type="term" value="C:outer membrane-bounded periplasmic space"/>
    <property type="evidence" value="ECO:0007669"/>
    <property type="project" value="InterPro"/>
</dbReference>
<evidence type="ECO:0000259" key="8">
    <source>
        <dbReference type="Pfam" id="PF00144"/>
    </source>
</evidence>
<comment type="catalytic activity">
    <reaction evidence="1 6">
        <text>a beta-lactam + H2O = a substituted beta-amino acid</text>
        <dbReference type="Rhea" id="RHEA:20401"/>
        <dbReference type="ChEBI" id="CHEBI:15377"/>
        <dbReference type="ChEBI" id="CHEBI:35627"/>
        <dbReference type="ChEBI" id="CHEBI:140347"/>
        <dbReference type="EC" id="3.5.2.6"/>
    </reaction>
</comment>
<accession>A0A085GHK3</accession>
<evidence type="ECO:0000256" key="4">
    <source>
        <dbReference type="ARBA" id="ARBA00022801"/>
    </source>
</evidence>